<comment type="subcellular location">
    <subcellularLocation>
        <location evidence="1">Nucleus</location>
    </subcellularLocation>
</comment>
<dbReference type="PROSITE" id="PS50157">
    <property type="entry name" value="ZINC_FINGER_C2H2_2"/>
    <property type="match status" value="6"/>
</dbReference>
<feature type="domain" description="C2H2-type" evidence="11">
    <location>
        <begin position="1635"/>
        <end position="1662"/>
    </location>
</feature>
<feature type="region of interest" description="Disordered" evidence="10">
    <location>
        <begin position="954"/>
        <end position="990"/>
    </location>
</feature>
<dbReference type="InterPro" id="IPR003604">
    <property type="entry name" value="Matrin/U1-like-C_Znf_C2H2"/>
</dbReference>
<gene>
    <name evidence="12" type="ORF">DSTB1V02_LOCUS1029</name>
</gene>
<dbReference type="InterPro" id="IPR051969">
    <property type="entry name" value="Zinc-finger_DNA-bd_regulators"/>
</dbReference>
<dbReference type="PANTHER" id="PTHR45944:SF2">
    <property type="entry name" value="SCHNURRI, ISOFORM F"/>
    <property type="match status" value="1"/>
</dbReference>
<feature type="region of interest" description="Disordered" evidence="10">
    <location>
        <begin position="698"/>
        <end position="741"/>
    </location>
</feature>
<evidence type="ECO:0000256" key="8">
    <source>
        <dbReference type="ARBA" id="ARBA00023242"/>
    </source>
</evidence>
<evidence type="ECO:0000256" key="1">
    <source>
        <dbReference type="ARBA" id="ARBA00004123"/>
    </source>
</evidence>
<evidence type="ECO:0000256" key="9">
    <source>
        <dbReference type="PROSITE-ProRule" id="PRU00042"/>
    </source>
</evidence>
<protein>
    <recommendedName>
        <fullName evidence="11">C2H2-type domain-containing protein</fullName>
    </recommendedName>
</protein>
<keyword evidence="4 9" id="KW-0863">Zinc-finger</keyword>
<evidence type="ECO:0000256" key="3">
    <source>
        <dbReference type="ARBA" id="ARBA00022737"/>
    </source>
</evidence>
<evidence type="ECO:0000256" key="4">
    <source>
        <dbReference type="ARBA" id="ARBA00022771"/>
    </source>
</evidence>
<keyword evidence="6" id="KW-0805">Transcription regulation</keyword>
<name>A0A7R9A2P0_9CRUS</name>
<evidence type="ECO:0000256" key="2">
    <source>
        <dbReference type="ARBA" id="ARBA00022723"/>
    </source>
</evidence>
<evidence type="ECO:0000313" key="13">
    <source>
        <dbReference type="Proteomes" id="UP000677054"/>
    </source>
</evidence>
<dbReference type="InterPro" id="IPR036236">
    <property type="entry name" value="Znf_C2H2_sf"/>
</dbReference>
<dbReference type="Pfam" id="PF00096">
    <property type="entry name" value="zf-C2H2"/>
    <property type="match status" value="4"/>
</dbReference>
<keyword evidence="2" id="KW-0479">Metal-binding</keyword>
<evidence type="ECO:0000256" key="10">
    <source>
        <dbReference type="SAM" id="MobiDB-lite"/>
    </source>
</evidence>
<evidence type="ECO:0000259" key="11">
    <source>
        <dbReference type="PROSITE" id="PS50157"/>
    </source>
</evidence>
<dbReference type="PROSITE" id="PS00028">
    <property type="entry name" value="ZINC_FINGER_C2H2_1"/>
    <property type="match status" value="6"/>
</dbReference>
<reference evidence="12" key="1">
    <citation type="submission" date="2020-11" db="EMBL/GenBank/DDBJ databases">
        <authorList>
            <person name="Tran Van P."/>
        </authorList>
    </citation>
    <scope>NUCLEOTIDE SEQUENCE</scope>
</reference>
<dbReference type="SUPFAM" id="SSF57667">
    <property type="entry name" value="beta-beta-alpha zinc fingers"/>
    <property type="match status" value="3"/>
</dbReference>
<keyword evidence="13" id="KW-1185">Reference proteome</keyword>
<feature type="compositionally biased region" description="Polar residues" evidence="10">
    <location>
        <begin position="358"/>
        <end position="371"/>
    </location>
</feature>
<feature type="region of interest" description="Disordered" evidence="10">
    <location>
        <begin position="414"/>
        <end position="434"/>
    </location>
</feature>
<evidence type="ECO:0000313" key="12">
    <source>
        <dbReference type="EMBL" id="CAD7241027.1"/>
    </source>
</evidence>
<dbReference type="FunFam" id="3.30.160.60:FF:000145">
    <property type="entry name" value="Zinc finger protein 574"/>
    <property type="match status" value="1"/>
</dbReference>
<proteinExistence type="predicted"/>
<feature type="domain" description="C2H2-type" evidence="11">
    <location>
        <begin position="1201"/>
        <end position="1225"/>
    </location>
</feature>
<dbReference type="GO" id="GO:0000978">
    <property type="term" value="F:RNA polymerase II cis-regulatory region sequence-specific DNA binding"/>
    <property type="evidence" value="ECO:0007669"/>
    <property type="project" value="TreeGrafter"/>
</dbReference>
<feature type="region of interest" description="Disordered" evidence="10">
    <location>
        <begin position="1262"/>
        <end position="1314"/>
    </location>
</feature>
<feature type="region of interest" description="Disordered" evidence="10">
    <location>
        <begin position="1093"/>
        <end position="1152"/>
    </location>
</feature>
<dbReference type="EMBL" id="CAJPEV010000087">
    <property type="protein sequence ID" value="CAG0880348.1"/>
    <property type="molecule type" value="Genomic_DNA"/>
</dbReference>
<dbReference type="Proteomes" id="UP000677054">
    <property type="component" value="Unassembled WGS sequence"/>
</dbReference>
<feature type="region of interest" description="Disordered" evidence="10">
    <location>
        <begin position="841"/>
        <end position="869"/>
    </location>
</feature>
<feature type="domain" description="C2H2-type" evidence="11">
    <location>
        <begin position="1708"/>
        <end position="1737"/>
    </location>
</feature>
<feature type="region of interest" description="Disordered" evidence="10">
    <location>
        <begin position="1791"/>
        <end position="1830"/>
    </location>
</feature>
<dbReference type="SMART" id="SM00451">
    <property type="entry name" value="ZnF_U1"/>
    <property type="match status" value="2"/>
</dbReference>
<dbReference type="GO" id="GO:0000981">
    <property type="term" value="F:DNA-binding transcription factor activity, RNA polymerase II-specific"/>
    <property type="evidence" value="ECO:0007669"/>
    <property type="project" value="TreeGrafter"/>
</dbReference>
<feature type="region of interest" description="Disordered" evidence="10">
    <location>
        <begin position="60"/>
        <end position="80"/>
    </location>
</feature>
<keyword evidence="3" id="KW-0677">Repeat</keyword>
<evidence type="ECO:0000256" key="5">
    <source>
        <dbReference type="ARBA" id="ARBA00022833"/>
    </source>
</evidence>
<dbReference type="GO" id="GO:0008270">
    <property type="term" value="F:zinc ion binding"/>
    <property type="evidence" value="ECO:0007669"/>
    <property type="project" value="UniProtKB-KW"/>
</dbReference>
<feature type="region of interest" description="Disordered" evidence="10">
    <location>
        <begin position="358"/>
        <end position="378"/>
    </location>
</feature>
<evidence type="ECO:0000256" key="7">
    <source>
        <dbReference type="ARBA" id="ARBA00023163"/>
    </source>
</evidence>
<keyword evidence="7" id="KW-0804">Transcription</keyword>
<dbReference type="InterPro" id="IPR013087">
    <property type="entry name" value="Znf_C2H2_type"/>
</dbReference>
<organism evidence="12">
    <name type="scientific">Darwinula stevensoni</name>
    <dbReference type="NCBI Taxonomy" id="69355"/>
    <lineage>
        <taxon>Eukaryota</taxon>
        <taxon>Metazoa</taxon>
        <taxon>Ecdysozoa</taxon>
        <taxon>Arthropoda</taxon>
        <taxon>Crustacea</taxon>
        <taxon>Oligostraca</taxon>
        <taxon>Ostracoda</taxon>
        <taxon>Podocopa</taxon>
        <taxon>Podocopida</taxon>
        <taxon>Darwinulocopina</taxon>
        <taxon>Darwinuloidea</taxon>
        <taxon>Darwinulidae</taxon>
        <taxon>Darwinula</taxon>
    </lineage>
</organism>
<feature type="domain" description="C2H2-type" evidence="11">
    <location>
        <begin position="1173"/>
        <end position="1200"/>
    </location>
</feature>
<feature type="region of interest" description="Disordered" evidence="10">
    <location>
        <begin position="1415"/>
        <end position="1439"/>
    </location>
</feature>
<keyword evidence="5" id="KW-0862">Zinc</keyword>
<feature type="compositionally biased region" description="Polar residues" evidence="10">
    <location>
        <begin position="1118"/>
        <end position="1128"/>
    </location>
</feature>
<feature type="compositionally biased region" description="Low complexity" evidence="10">
    <location>
        <begin position="1419"/>
        <end position="1435"/>
    </location>
</feature>
<feature type="compositionally biased region" description="Low complexity" evidence="10">
    <location>
        <begin position="968"/>
        <end position="984"/>
    </location>
</feature>
<dbReference type="EMBL" id="LR899604">
    <property type="protein sequence ID" value="CAD7241027.1"/>
    <property type="molecule type" value="Genomic_DNA"/>
</dbReference>
<dbReference type="Gene3D" id="3.30.160.60">
    <property type="entry name" value="Classic Zinc Finger"/>
    <property type="match status" value="4"/>
</dbReference>
<dbReference type="OrthoDB" id="10042249at2759"/>
<feature type="compositionally biased region" description="Acidic residues" evidence="10">
    <location>
        <begin position="1263"/>
        <end position="1307"/>
    </location>
</feature>
<keyword evidence="8" id="KW-0539">Nucleus</keyword>
<dbReference type="PANTHER" id="PTHR45944">
    <property type="entry name" value="SCHNURRI, ISOFORM F"/>
    <property type="match status" value="1"/>
</dbReference>
<evidence type="ECO:0000256" key="6">
    <source>
        <dbReference type="ARBA" id="ARBA00023015"/>
    </source>
</evidence>
<feature type="domain" description="C2H2-type" evidence="11">
    <location>
        <begin position="157"/>
        <end position="181"/>
    </location>
</feature>
<dbReference type="SMART" id="SM00355">
    <property type="entry name" value="ZnF_C2H2"/>
    <property type="match status" value="6"/>
</dbReference>
<feature type="domain" description="C2H2-type" evidence="11">
    <location>
        <begin position="1663"/>
        <end position="1692"/>
    </location>
</feature>
<feature type="compositionally biased region" description="Low complexity" evidence="10">
    <location>
        <begin position="1104"/>
        <end position="1117"/>
    </location>
</feature>
<sequence>MAQITQNVNEKTNRFQESLPRVSYLQHDAFCSIHVSDVMPHGIGKTRPFKALAWIPSGGRVGQRGSRGHPGLTRGGGSIGASQRNAVAFGAKEIITALHPKYRHKKLPKVDDDLKNINSLNGNCSIIGREGPKAPAPGSGLQERHVRTSHLQDRQQYPCRECGVVFRKQNNLLKHAQSSGHNKVILEFSKNSCIPAKEEKNSVEEGGQRKIYKPKFHIQNLYKPEESGNVNLEKCGKISGAGGVSPSSTTSGSIVSSLSTSSTQDVLTWSVPSSNSALNMVVPAAISNAAEKSVIPEVQVHPSATYPSTLKLVPGIQITKPSPSPKSVAVTASSSQSASWSAGKAGLRIEIPHTSALSCNSNSTGTSTPHTPLSAKSLRSPEAITQHISKIISENEAIVETLNPVWSKRYLRQASGGSTSSTDSDRGFYPIRPKLDPDSAVSKSGLASIREKYQTPCLDLRKVSLQAPYIWGDTKLIISAESPRIVDHGFPSFTMAKILGHEASAQERGFLSNARSCKNLTEEPQSVRDLLKLKQVKNRETSEPRENAMRAYPCSLPPSKGFVLNSIPRPIMSFHPENPEGSMIKEILLKQRGMNADTSVPAMDNFNTRVAPKLMNPVSVPMGLSELGGYQGPGILREHLLKLQELTPPSEFHTLEASDLKETRGHSFSWNISPVHVVSQPGTIPQSNLIDLSLKSKLHQSEATNPSPPPKKRRLNSEPVSDSSVPVLAKPLMPVQPTPTRPSALSMYGGEVQIMDESEAKTLKIVSHMPLSHGSYTTSSAAVAILPSCATSVSVLMTVAQSGLHSGGTMMQVGENTGAGSPLKVPHSQLLGSQNATRTTPVYSQPISVPGIQTFSPSSRLQRTSPSEQCTPLNLVKSQTVRNLPPHVPGIPGPFSNFDQQPVDFSKPVTLTNQPLDGILTHSRCSEPPEISKHISISKVKSSPEPEVSCATHQLARPNSLPTKPRQSLKPKPLISSPISLKSPETPRPKRSYGQLYLNGHAYTYLGLKCSTRLHHCTFKLQPIYALLENMETGLSMYSVWKQPEPNGNELPPGEAMASYDSRHRPCSYTVACSKELGALIVTDSKDWKKGPIKKKETELGKPSSSLSTASPSSSSSDATIGETNLDTSGKECLSLSGSRGEDPLRKKSRGLGGGFKSMDNYTYVRGRGRGNYICEECGIRCKKPSMLKKHIRTHTDLRPFVCPHCNFSFKTKGNLTKHMKSKAHHKKCLELGISPVPTTIEDSQIDISALATQERLSKLELGLEDCDESDIDDEEDDDEEMEEEEEEEEEDEEDEEEELEEEEEEEFQGRPEQFEDAIEQYSIRMKHEPGEDLASGTATTSQEHEAAESLLSLCNAPSSIRTYIATLSAQNEREKLSQNAAAAHLPSSKSKYVHLSGGPQTGATRYYFPSSKEGEELPAASSSSSSPPVSKPDSCGSQKVLRPTTLNLSSDVPLRQPVNILQSPCTPIKGLDLLTSAVSDAPTMLSSIYNTVHDGKQTGRVSPDPMEISVSGDMLNQYLKEKAQQENARKRAHQTQDTNAPTTLNLVSPLAPPTCSSVTVMTPHSPQTLEMDDSSSAEPLKLPLKEEAVTPSEASTSDDSACLPIAVRDDIIKPSGSGNKGPTYGRISRDEDRCVCSVCSKVFSKPSQLRIHVNIHYFERPFRCDACSISFRTKGHLQKHKRSVSHFNKVNMNMAFGTPTTDNPRPFKCIDCKVAFRIHGHLAKHLRSKMHIMKLECLGKLPFGTYAEMERSGFNLNEIDTTDCENSLESLQSLAQRLHGKDVEVMKRQRSISEGAVDPKVEPLNGDVVLPKYEDISDPEEDKHSSSKG</sequence>
<dbReference type="GO" id="GO:0005634">
    <property type="term" value="C:nucleus"/>
    <property type="evidence" value="ECO:0007669"/>
    <property type="project" value="UniProtKB-SubCell"/>
</dbReference>
<dbReference type="FunFam" id="3.30.160.60:FF:000083">
    <property type="entry name" value="Immunodeficiency virus type I enhancer binding protein 1"/>
    <property type="match status" value="1"/>
</dbReference>
<accession>A0A7R9A2P0</accession>